<dbReference type="FunCoup" id="A0A1S3F0Q5">
    <property type="interactions" value="2397"/>
</dbReference>
<dbReference type="KEGG" id="dord:105984181"/>
<evidence type="ECO:0000256" key="3">
    <source>
        <dbReference type="PROSITE-ProRule" id="PRU00221"/>
    </source>
</evidence>
<reference evidence="7" key="1">
    <citation type="submission" date="2025-08" db="UniProtKB">
        <authorList>
            <consortium name="RefSeq"/>
        </authorList>
    </citation>
    <scope>IDENTIFICATION</scope>
    <source>
        <tissue evidence="7">Kidney</tissue>
    </source>
</reference>
<dbReference type="PANTHER" id="PTHR10856:SF10">
    <property type="entry name" value="CORONIN-1C"/>
    <property type="match status" value="1"/>
</dbReference>
<evidence type="ECO:0000256" key="4">
    <source>
        <dbReference type="RuleBase" id="RU280818"/>
    </source>
</evidence>
<dbReference type="InterPro" id="IPR015943">
    <property type="entry name" value="WD40/YVTN_repeat-like_dom_sf"/>
</dbReference>
<name>A0A1S3F0Q5_DIPOR</name>
<evidence type="ECO:0000313" key="6">
    <source>
        <dbReference type="Proteomes" id="UP000081671"/>
    </source>
</evidence>
<dbReference type="FunFam" id="2.130.10.10:FF:000871">
    <property type="entry name" value="Coronin"/>
    <property type="match status" value="1"/>
</dbReference>
<dbReference type="Proteomes" id="UP000081671">
    <property type="component" value="Unplaced"/>
</dbReference>
<dbReference type="Pfam" id="PF08953">
    <property type="entry name" value="DUF1899"/>
    <property type="match status" value="1"/>
</dbReference>
<keyword evidence="6" id="KW-1185">Reference proteome</keyword>
<dbReference type="SMART" id="SM01167">
    <property type="entry name" value="DUF1900"/>
    <property type="match status" value="1"/>
</dbReference>
<dbReference type="GO" id="GO:0001755">
    <property type="term" value="P:neural crest cell migration"/>
    <property type="evidence" value="ECO:0007669"/>
    <property type="project" value="TreeGrafter"/>
</dbReference>
<dbReference type="PROSITE" id="PS50082">
    <property type="entry name" value="WD_REPEATS_2"/>
    <property type="match status" value="1"/>
</dbReference>
<gene>
    <name evidence="7" type="primary">Coro1c</name>
</gene>
<dbReference type="RefSeq" id="XP_012869739.1">
    <property type="nucleotide sequence ID" value="XM_013014285.1"/>
</dbReference>
<accession>A0A1S3F0Q5</accession>
<dbReference type="PANTHER" id="PTHR10856">
    <property type="entry name" value="CORONIN"/>
    <property type="match status" value="1"/>
</dbReference>
<feature type="repeat" description="WD" evidence="3">
    <location>
        <begin position="140"/>
        <end position="181"/>
    </location>
</feature>
<organism evidence="6 7">
    <name type="scientific">Dipodomys ordii</name>
    <name type="common">Ord's kangaroo rat</name>
    <dbReference type="NCBI Taxonomy" id="10020"/>
    <lineage>
        <taxon>Eukaryota</taxon>
        <taxon>Metazoa</taxon>
        <taxon>Chordata</taxon>
        <taxon>Craniata</taxon>
        <taxon>Vertebrata</taxon>
        <taxon>Euteleostomi</taxon>
        <taxon>Mammalia</taxon>
        <taxon>Eutheria</taxon>
        <taxon>Euarchontoglires</taxon>
        <taxon>Glires</taxon>
        <taxon>Rodentia</taxon>
        <taxon>Castorimorpha</taxon>
        <taxon>Heteromyidae</taxon>
        <taxon>Dipodomyinae</taxon>
        <taxon>Dipodomys</taxon>
    </lineage>
</organism>
<sequence>MRRVVRQSKFRHVFGQAVKNDQCYDDIRVSRVTWDSSFCAVNPRFVAIIIEASGGGAFLVLPLHKTGRIDKSYPTVCGHTGPVLDIDWCPHNDQVIASGSEDCTVMVFLISQGHGLLVAGCDNAIIIWNVGTGEALINLDDMHSDMIYNVSWNRNGSLICTASKDKKVRVIDPRKQEIVAEKEKAHEGARPMRAIFLADGNVFTTGFSRMSERQLALWNPKNMQEPIALHEMDTSNGVLLPFYDPDTSVVYLCGKGDSSIRYFEITDESPYVHYLNTFSSKEPQRGMGYMPKRGLDVNKCEIARFFKLHERKCEPVIMTVPRKSDLFQDDLYPDTAGPEAALEAEEWFEGKNADPILISLKHGYIPGKNRDLKVVKKNILDSKPTANKKCDLINVPKKSTDTASVQNEAKLDEILKEIKSIKDTICNQDERISKLEQQMAKIAA</sequence>
<proteinExistence type="inferred from homology"/>
<dbReference type="InterPro" id="IPR001680">
    <property type="entry name" value="WD40_rpt"/>
</dbReference>
<dbReference type="STRING" id="10020.ENSDORP00000012556"/>
<dbReference type="InterPro" id="IPR015048">
    <property type="entry name" value="DUF1899"/>
</dbReference>
<evidence type="ECO:0000259" key="5">
    <source>
        <dbReference type="SMART" id="SM01166"/>
    </source>
</evidence>
<dbReference type="Pfam" id="PF16300">
    <property type="entry name" value="WD40_4"/>
    <property type="match status" value="1"/>
</dbReference>
<dbReference type="GO" id="GO:0051015">
    <property type="term" value="F:actin filament binding"/>
    <property type="evidence" value="ECO:0007669"/>
    <property type="project" value="TreeGrafter"/>
</dbReference>
<dbReference type="CTD" id="23603"/>
<keyword evidence="2 4" id="KW-0677">Repeat</keyword>
<dbReference type="InterPro" id="IPR015505">
    <property type="entry name" value="Coronin"/>
</dbReference>
<evidence type="ECO:0000256" key="1">
    <source>
        <dbReference type="ARBA" id="ARBA00022574"/>
    </source>
</evidence>
<evidence type="ECO:0000256" key="2">
    <source>
        <dbReference type="ARBA" id="ARBA00022737"/>
    </source>
</evidence>
<dbReference type="SUPFAM" id="SSF101908">
    <property type="entry name" value="Putative isomerase YbhE"/>
    <property type="match status" value="1"/>
</dbReference>
<protein>
    <recommendedName>
        <fullName evidence="4">Coronin</fullName>
    </recommendedName>
</protein>
<dbReference type="InParanoid" id="A0A1S3F0Q5"/>
<dbReference type="Pfam" id="PF00400">
    <property type="entry name" value="WD40"/>
    <property type="match status" value="2"/>
</dbReference>
<keyword evidence="1 3" id="KW-0853">WD repeat</keyword>
<evidence type="ECO:0000313" key="7">
    <source>
        <dbReference type="RefSeq" id="XP_012869739.1"/>
    </source>
</evidence>
<comment type="similarity">
    <text evidence="4">Belongs to the WD repeat coronin family.</text>
</comment>
<dbReference type="GO" id="GO:0007015">
    <property type="term" value="P:actin filament organization"/>
    <property type="evidence" value="ECO:0007669"/>
    <property type="project" value="TreeGrafter"/>
</dbReference>
<dbReference type="GeneID" id="105984181"/>
<dbReference type="AlphaFoldDB" id="A0A1S3F0Q5"/>
<dbReference type="SMART" id="SM01166">
    <property type="entry name" value="DUF1899"/>
    <property type="match status" value="1"/>
</dbReference>
<dbReference type="SMART" id="SM00320">
    <property type="entry name" value="WD40"/>
    <property type="match status" value="2"/>
</dbReference>
<dbReference type="OrthoDB" id="1850764at2759"/>
<dbReference type="Gene3D" id="2.130.10.10">
    <property type="entry name" value="YVTN repeat-like/Quinoprotein amine dehydrogenase"/>
    <property type="match status" value="2"/>
</dbReference>
<feature type="domain" description="DUF1899" evidence="5">
    <location>
        <begin position="3"/>
        <end position="67"/>
    </location>
</feature>